<organism evidence="2 3">
    <name type="scientific">Streptomyces maoxianensis</name>
    <dbReference type="NCBI Taxonomy" id="1459942"/>
    <lineage>
        <taxon>Bacteria</taxon>
        <taxon>Bacillati</taxon>
        <taxon>Actinomycetota</taxon>
        <taxon>Actinomycetes</taxon>
        <taxon>Kitasatosporales</taxon>
        <taxon>Streptomycetaceae</taxon>
        <taxon>Streptomyces</taxon>
    </lineage>
</organism>
<dbReference type="RefSeq" id="WP_381200336.1">
    <property type="nucleotide sequence ID" value="NZ_JBHSFE010000022.1"/>
</dbReference>
<dbReference type="EMBL" id="JBHSFE010000022">
    <property type="protein sequence ID" value="MFC4611339.1"/>
    <property type="molecule type" value="Genomic_DNA"/>
</dbReference>
<sequence length="305" mass="31447">MNDDTRTGQAERTPTVKSIRPGCTPYSLLKAGMLDRSHRAVGGVLALAALPPALLMTAAVSPAVVSAADRAALYVTRAAPAISVGERREPSCGPANGTPPAAACSSAPSAAAVVTDTAPQRRAPTTSPGAGGFARPVGLHSPMDEAAARMPAVPWTLHSSRLVLRNSVFRGVVTVETVAGPKRVLKFTARSVDIDDLDVRVNQGSGTSHLKAEPGTTSTIAGETVTMYTERLTGTITGLEGSPLPSDRSVTLTPDSLPPWLFDPVAAAPISSMRTLTFQEVTVSQADQSGGDLTIPGLRLHEAGS</sequence>
<feature type="region of interest" description="Disordered" evidence="1">
    <location>
        <begin position="86"/>
        <end position="105"/>
    </location>
</feature>
<reference evidence="3" key="1">
    <citation type="journal article" date="2019" name="Int. J. Syst. Evol. Microbiol.">
        <title>The Global Catalogue of Microorganisms (GCM) 10K type strain sequencing project: providing services to taxonomists for standard genome sequencing and annotation.</title>
        <authorList>
            <consortium name="The Broad Institute Genomics Platform"/>
            <consortium name="The Broad Institute Genome Sequencing Center for Infectious Disease"/>
            <person name="Wu L."/>
            <person name="Ma J."/>
        </authorList>
    </citation>
    <scope>NUCLEOTIDE SEQUENCE [LARGE SCALE GENOMIC DNA]</scope>
    <source>
        <strain evidence="3">CGMCC 4.7139</strain>
    </source>
</reference>
<keyword evidence="3" id="KW-1185">Reference proteome</keyword>
<protein>
    <recommendedName>
        <fullName evidence="4">DUF2993 domain-containing protein</fullName>
    </recommendedName>
</protein>
<gene>
    <name evidence="2" type="ORF">ACFO9E_26610</name>
</gene>
<comment type="caution">
    <text evidence="2">The sequence shown here is derived from an EMBL/GenBank/DDBJ whole genome shotgun (WGS) entry which is preliminary data.</text>
</comment>
<dbReference type="Proteomes" id="UP001595993">
    <property type="component" value="Unassembled WGS sequence"/>
</dbReference>
<evidence type="ECO:0000313" key="2">
    <source>
        <dbReference type="EMBL" id="MFC4611339.1"/>
    </source>
</evidence>
<evidence type="ECO:0000256" key="1">
    <source>
        <dbReference type="SAM" id="MobiDB-lite"/>
    </source>
</evidence>
<evidence type="ECO:0000313" key="3">
    <source>
        <dbReference type="Proteomes" id="UP001595993"/>
    </source>
</evidence>
<name>A0ABV9GFF9_9ACTN</name>
<proteinExistence type="predicted"/>
<accession>A0ABV9GFF9</accession>
<evidence type="ECO:0008006" key="4">
    <source>
        <dbReference type="Google" id="ProtNLM"/>
    </source>
</evidence>